<keyword evidence="4" id="KW-0472">Membrane</keyword>
<dbReference type="GO" id="GO:0016020">
    <property type="term" value="C:membrane"/>
    <property type="evidence" value="ECO:0007669"/>
    <property type="project" value="UniProtKB-SubCell"/>
</dbReference>
<feature type="transmembrane region" description="Helical" evidence="4">
    <location>
        <begin position="130"/>
        <end position="153"/>
    </location>
</feature>
<dbReference type="Pfam" id="PF07690">
    <property type="entry name" value="MFS_1"/>
    <property type="match status" value="1"/>
</dbReference>
<evidence type="ECO:0000313" key="6">
    <source>
        <dbReference type="EMBL" id="RDB19803.1"/>
    </source>
</evidence>
<feature type="transmembrane region" description="Helical" evidence="4">
    <location>
        <begin position="105"/>
        <end position="124"/>
    </location>
</feature>
<reference evidence="6" key="1">
    <citation type="submission" date="2018-04" db="EMBL/GenBank/DDBJ databases">
        <title>Whole genome sequencing of Hypsizygus marmoreus.</title>
        <authorList>
            <person name="Choi I.-G."/>
            <person name="Min B."/>
            <person name="Kim J.-G."/>
            <person name="Kim S."/>
            <person name="Oh Y.-L."/>
            <person name="Kong W.-S."/>
            <person name="Park H."/>
            <person name="Jeong J."/>
            <person name="Song E.-S."/>
        </authorList>
    </citation>
    <scope>NUCLEOTIDE SEQUENCE [LARGE SCALE GENOMIC DNA]</scope>
    <source>
        <strain evidence="6">51987-8</strain>
    </source>
</reference>
<dbReference type="PROSITE" id="PS50850">
    <property type="entry name" value="MFS"/>
    <property type="match status" value="1"/>
</dbReference>
<feature type="compositionally biased region" description="Basic and acidic residues" evidence="3">
    <location>
        <begin position="1"/>
        <end position="12"/>
    </location>
</feature>
<dbReference type="InParanoid" id="A0A369JJB8"/>
<gene>
    <name evidence="6" type="primary">MCH5_11</name>
    <name evidence="6" type="ORF">Hypma_012992</name>
</gene>
<organism evidence="6 7">
    <name type="scientific">Hypsizygus marmoreus</name>
    <name type="common">White beech mushroom</name>
    <name type="synonym">Agaricus marmoreus</name>
    <dbReference type="NCBI Taxonomy" id="39966"/>
    <lineage>
        <taxon>Eukaryota</taxon>
        <taxon>Fungi</taxon>
        <taxon>Dikarya</taxon>
        <taxon>Basidiomycota</taxon>
        <taxon>Agaricomycotina</taxon>
        <taxon>Agaricomycetes</taxon>
        <taxon>Agaricomycetidae</taxon>
        <taxon>Agaricales</taxon>
        <taxon>Tricholomatineae</taxon>
        <taxon>Lyophyllaceae</taxon>
        <taxon>Hypsizygus</taxon>
    </lineage>
</organism>
<dbReference type="InterPro" id="IPR050327">
    <property type="entry name" value="Proton-linked_MCT"/>
</dbReference>
<dbReference type="GO" id="GO:0022857">
    <property type="term" value="F:transmembrane transporter activity"/>
    <property type="evidence" value="ECO:0007669"/>
    <property type="project" value="InterPro"/>
</dbReference>
<feature type="transmembrane region" description="Helical" evidence="4">
    <location>
        <begin position="240"/>
        <end position="261"/>
    </location>
</feature>
<feature type="transmembrane region" description="Helical" evidence="4">
    <location>
        <begin position="399"/>
        <end position="420"/>
    </location>
</feature>
<feature type="transmembrane region" description="Helical" evidence="4">
    <location>
        <begin position="37"/>
        <end position="56"/>
    </location>
</feature>
<accession>A0A369JJB8</accession>
<dbReference type="PANTHER" id="PTHR11360">
    <property type="entry name" value="MONOCARBOXYLATE TRANSPORTER"/>
    <property type="match status" value="1"/>
</dbReference>
<feature type="region of interest" description="Disordered" evidence="3">
    <location>
        <begin position="1"/>
        <end position="28"/>
    </location>
</feature>
<dbReference type="PANTHER" id="PTHR11360:SF234">
    <property type="entry name" value="MFS-TYPE TRANSPORTER DBAD-RELATED"/>
    <property type="match status" value="1"/>
</dbReference>
<name>A0A369JJB8_HYPMA</name>
<dbReference type="InterPro" id="IPR011701">
    <property type="entry name" value="MFS"/>
</dbReference>
<sequence length="429" mass="45788">MDSHHLTTHDVSTEQQGSTVSTSVIPKEHRLDGGPRAWATLIGGFITTTASVGYVNSFGVYQDIYTRSGVASVSKISWIGSTQIFFMLAMGLPGGKLLDMGYFRLNMLIGSAVFVFSVFMASLADPSKYYQLFLSQGLGMGIGSGLLFGPAVAIQAHHWKARQSLAMGIVSSGCSVGGIIFPIILNQLFKGSTGFAWGVRASGFLVLGLLLMSNMLMSSNSTALLHNKPKPDLKGILKDVPFMICGAAVFMIETGLFFPYIYLQLFAILHGVNPNAAFYALSVLNGSAVLGRILPNYLADRFGPFNAIIPSTFACAVLLFAMFGVRSVASTMIFAMLYGFFSGSFFSLTGPIVSSLARDPTEVGVRIGLAFFLDAFGGLIGPPIDGALLGGDFAWSKPIVFTGILVLAGVILLFMARYVVAKRKGTQFV</sequence>
<comment type="similarity">
    <text evidence="2">Belongs to the major facilitator superfamily. Monocarboxylate porter (TC 2.A.1.13) family.</text>
</comment>
<dbReference type="EMBL" id="LUEZ02000071">
    <property type="protein sequence ID" value="RDB19803.1"/>
    <property type="molecule type" value="Genomic_DNA"/>
</dbReference>
<dbReference type="InterPro" id="IPR036259">
    <property type="entry name" value="MFS_trans_sf"/>
</dbReference>
<keyword evidence="4" id="KW-0812">Transmembrane</keyword>
<comment type="caution">
    <text evidence="6">The sequence shown here is derived from an EMBL/GenBank/DDBJ whole genome shotgun (WGS) entry which is preliminary data.</text>
</comment>
<feature type="compositionally biased region" description="Polar residues" evidence="3">
    <location>
        <begin position="13"/>
        <end position="24"/>
    </location>
</feature>
<feature type="transmembrane region" description="Helical" evidence="4">
    <location>
        <begin position="365"/>
        <end position="384"/>
    </location>
</feature>
<evidence type="ECO:0000259" key="5">
    <source>
        <dbReference type="PROSITE" id="PS50850"/>
    </source>
</evidence>
<evidence type="ECO:0000256" key="3">
    <source>
        <dbReference type="SAM" id="MobiDB-lite"/>
    </source>
</evidence>
<comment type="subcellular location">
    <subcellularLocation>
        <location evidence="1">Membrane</location>
        <topology evidence="1">Multi-pass membrane protein</topology>
    </subcellularLocation>
</comment>
<evidence type="ECO:0000256" key="4">
    <source>
        <dbReference type="SAM" id="Phobius"/>
    </source>
</evidence>
<protein>
    <submittedName>
        <fullName evidence="6">Riboflavin transporter MCH5</fullName>
    </submittedName>
</protein>
<keyword evidence="4" id="KW-1133">Transmembrane helix</keyword>
<feature type="transmembrane region" description="Helical" evidence="4">
    <location>
        <begin position="197"/>
        <end position="219"/>
    </location>
</feature>
<dbReference type="AlphaFoldDB" id="A0A369JJB8"/>
<dbReference type="InterPro" id="IPR020846">
    <property type="entry name" value="MFS_dom"/>
</dbReference>
<dbReference type="OrthoDB" id="6499973at2759"/>
<evidence type="ECO:0000256" key="2">
    <source>
        <dbReference type="ARBA" id="ARBA00006727"/>
    </source>
</evidence>
<feature type="transmembrane region" description="Helical" evidence="4">
    <location>
        <begin position="165"/>
        <end position="185"/>
    </location>
</feature>
<evidence type="ECO:0000256" key="1">
    <source>
        <dbReference type="ARBA" id="ARBA00004141"/>
    </source>
</evidence>
<feature type="domain" description="Major facilitator superfamily (MFS) profile" evidence="5">
    <location>
        <begin position="239"/>
        <end position="429"/>
    </location>
</feature>
<feature type="transmembrane region" description="Helical" evidence="4">
    <location>
        <begin position="76"/>
        <end position="93"/>
    </location>
</feature>
<dbReference type="SUPFAM" id="SSF103473">
    <property type="entry name" value="MFS general substrate transporter"/>
    <property type="match status" value="1"/>
</dbReference>
<proteinExistence type="inferred from homology"/>
<dbReference type="Gene3D" id="1.20.1250.20">
    <property type="entry name" value="MFS general substrate transporter like domains"/>
    <property type="match status" value="2"/>
</dbReference>
<keyword evidence="7" id="KW-1185">Reference proteome</keyword>
<dbReference type="Proteomes" id="UP000076154">
    <property type="component" value="Unassembled WGS sequence"/>
</dbReference>
<feature type="transmembrane region" description="Helical" evidence="4">
    <location>
        <begin position="331"/>
        <end position="353"/>
    </location>
</feature>
<feature type="transmembrane region" description="Helical" evidence="4">
    <location>
        <begin position="276"/>
        <end position="295"/>
    </location>
</feature>
<feature type="transmembrane region" description="Helical" evidence="4">
    <location>
        <begin position="307"/>
        <end position="325"/>
    </location>
</feature>
<evidence type="ECO:0000313" key="7">
    <source>
        <dbReference type="Proteomes" id="UP000076154"/>
    </source>
</evidence>